<dbReference type="GO" id="GO:0006412">
    <property type="term" value="P:translation"/>
    <property type="evidence" value="ECO:0007669"/>
    <property type="project" value="InterPro"/>
</dbReference>
<name>A0A2H0BJP3_9BACT</name>
<dbReference type="AlphaFoldDB" id="A0A2H0BJP3"/>
<evidence type="ECO:0000313" key="6">
    <source>
        <dbReference type="Proteomes" id="UP000230759"/>
    </source>
</evidence>
<comment type="similarity">
    <text evidence="1">Belongs to the universal ribosomal protein uL23 family.</text>
</comment>
<evidence type="ECO:0000313" key="5">
    <source>
        <dbReference type="EMBL" id="PIP57228.1"/>
    </source>
</evidence>
<dbReference type="Pfam" id="PF00276">
    <property type="entry name" value="Ribosomal_L23"/>
    <property type="match status" value="1"/>
</dbReference>
<keyword evidence="3" id="KW-0687">Ribonucleoprotein</keyword>
<evidence type="ECO:0000256" key="1">
    <source>
        <dbReference type="ARBA" id="ARBA00006700"/>
    </source>
</evidence>
<evidence type="ECO:0000256" key="2">
    <source>
        <dbReference type="ARBA" id="ARBA00022980"/>
    </source>
</evidence>
<comment type="caution">
    <text evidence="5">The sequence shown here is derived from an EMBL/GenBank/DDBJ whole genome shotgun (WGS) entry which is preliminary data.</text>
</comment>
<organism evidence="5 6">
    <name type="scientific">Candidatus Woesebacteria bacterium CG22_combo_CG10-13_8_21_14_all_45_10</name>
    <dbReference type="NCBI Taxonomy" id="1975060"/>
    <lineage>
        <taxon>Bacteria</taxon>
        <taxon>Candidatus Woeseibacteriota</taxon>
    </lineage>
</organism>
<proteinExistence type="inferred from homology"/>
<accession>A0A2H0BJP3</accession>
<dbReference type="SUPFAM" id="SSF54189">
    <property type="entry name" value="Ribosomal proteins S24e, L23 and L15e"/>
    <property type="match status" value="1"/>
</dbReference>
<dbReference type="InterPro" id="IPR013025">
    <property type="entry name" value="Ribosomal_uL23-like"/>
</dbReference>
<dbReference type="EMBL" id="PCSV01000017">
    <property type="protein sequence ID" value="PIP57228.1"/>
    <property type="molecule type" value="Genomic_DNA"/>
</dbReference>
<gene>
    <name evidence="5" type="primary">rplW</name>
    <name evidence="5" type="ORF">COX04_00760</name>
</gene>
<evidence type="ECO:0000256" key="3">
    <source>
        <dbReference type="ARBA" id="ARBA00023274"/>
    </source>
</evidence>
<dbReference type="InterPro" id="IPR012678">
    <property type="entry name" value="Ribosomal_uL23/eL15/eS24_sf"/>
</dbReference>
<evidence type="ECO:0000256" key="4">
    <source>
        <dbReference type="ARBA" id="ARBA00035481"/>
    </source>
</evidence>
<sequence length="95" mass="10889">MKLTPILTEKSLSLAKSGWYSFWVPTSLNKGRIKKAIGEVFAVHVKKVRSVNYRKRVAKNFRGRLVTKPARKKTLVSLAEGEKIEAFETKKEKKK</sequence>
<dbReference type="GO" id="GO:0003735">
    <property type="term" value="F:structural constituent of ribosome"/>
    <property type="evidence" value="ECO:0007669"/>
    <property type="project" value="InterPro"/>
</dbReference>
<protein>
    <recommendedName>
        <fullName evidence="4">50S ribosomal protein L23</fullName>
    </recommendedName>
</protein>
<dbReference type="Gene3D" id="3.30.70.330">
    <property type="match status" value="1"/>
</dbReference>
<dbReference type="GO" id="GO:0005840">
    <property type="term" value="C:ribosome"/>
    <property type="evidence" value="ECO:0007669"/>
    <property type="project" value="UniProtKB-KW"/>
</dbReference>
<reference evidence="5 6" key="1">
    <citation type="submission" date="2017-09" db="EMBL/GenBank/DDBJ databases">
        <title>Depth-based differentiation of microbial function through sediment-hosted aquifers and enrichment of novel symbionts in the deep terrestrial subsurface.</title>
        <authorList>
            <person name="Probst A.J."/>
            <person name="Ladd B."/>
            <person name="Jarett J.K."/>
            <person name="Geller-Mcgrath D.E."/>
            <person name="Sieber C.M."/>
            <person name="Emerson J.B."/>
            <person name="Anantharaman K."/>
            <person name="Thomas B.C."/>
            <person name="Malmstrom R."/>
            <person name="Stieglmeier M."/>
            <person name="Klingl A."/>
            <person name="Woyke T."/>
            <person name="Ryan C.M."/>
            <person name="Banfield J.F."/>
        </authorList>
    </citation>
    <scope>NUCLEOTIDE SEQUENCE [LARGE SCALE GENOMIC DNA]</scope>
    <source>
        <strain evidence="5">CG22_combo_CG10-13_8_21_14_all_45_10</strain>
    </source>
</reference>
<dbReference type="InterPro" id="IPR012677">
    <property type="entry name" value="Nucleotide-bd_a/b_plait_sf"/>
</dbReference>
<keyword evidence="2 5" id="KW-0689">Ribosomal protein</keyword>
<dbReference type="Proteomes" id="UP000230759">
    <property type="component" value="Unassembled WGS sequence"/>
</dbReference>
<dbReference type="GO" id="GO:1990904">
    <property type="term" value="C:ribonucleoprotein complex"/>
    <property type="evidence" value="ECO:0007669"/>
    <property type="project" value="UniProtKB-KW"/>
</dbReference>